<keyword evidence="4" id="KW-1185">Reference proteome</keyword>
<dbReference type="Pfam" id="PF00148">
    <property type="entry name" value="Oxidored_nitro"/>
    <property type="match status" value="1"/>
</dbReference>
<comment type="similarity">
    <text evidence="1">Belongs to the NifD/NifK/NifE/NifN family.</text>
</comment>
<dbReference type="InterPro" id="IPR000510">
    <property type="entry name" value="Nase/OxRdtase_comp1"/>
</dbReference>
<dbReference type="PANTHER" id="PTHR42956:SF1">
    <property type="entry name" value="NITROGENASE IRON-MOLYBDENUM COFACTOR BIOSYNTHESIS PROTEIN NIFE"/>
    <property type="match status" value="1"/>
</dbReference>
<keyword evidence="3" id="KW-0560">Oxidoreductase</keyword>
<evidence type="ECO:0000259" key="2">
    <source>
        <dbReference type="Pfam" id="PF00148"/>
    </source>
</evidence>
<dbReference type="SMR" id="E4TG39"/>
<accession>E4TG39</accession>
<feature type="domain" description="Nitrogenase/oxidoreductase component 1" evidence="2">
    <location>
        <begin position="37"/>
        <end position="433"/>
    </location>
</feature>
<dbReference type="Gene3D" id="3.40.50.12380">
    <property type="entry name" value="Nitrogenase MoFe cofactor biosynthesis protein NifE, C-terminal"/>
    <property type="match status" value="1"/>
</dbReference>
<dbReference type="EMBL" id="CP002347">
    <property type="protein sequence ID" value="ADR18589.1"/>
    <property type="molecule type" value="Genomic_DNA"/>
</dbReference>
<dbReference type="EC" id="1.18.6.1" evidence="3"/>
<evidence type="ECO:0000256" key="1">
    <source>
        <dbReference type="ARBA" id="ARBA00011002"/>
    </source>
</evidence>
<protein>
    <submittedName>
        <fullName evidence="3">Nitrogenase</fullName>
        <ecNumber evidence="3">1.18.6.1</ecNumber>
    </submittedName>
</protein>
<dbReference type="AlphaFoldDB" id="E4TG39"/>
<dbReference type="InterPro" id="IPR049939">
    <property type="entry name" value="NifE-like"/>
</dbReference>
<dbReference type="NCBIfam" id="TIGR01283">
    <property type="entry name" value="nifE"/>
    <property type="match status" value="1"/>
</dbReference>
<proteinExistence type="inferred from homology"/>
<dbReference type="InterPro" id="IPR005973">
    <property type="entry name" value="NifE"/>
</dbReference>
<sequence>MSGRTILVDNTCQMKGKNTDKVNKCAKPEPGGALGGCAFDGAQITLIQISDALHIAHSPSTCIGCSYNNRGTRSTVGALYRYGITTDLNEMDIIMGSEEKLIRTIKECTDIFKPKAVFVYSTCIADMTGFDLMDVVKKAQDIVKIPVIPVDSPGFIGNKNYGNKKAGEALFRYVIGTMEPEYTTDTDICIIADYNIAGELWRILPYFEELGIRVLSKITGDATYEEVAYAHRSRCNMVVCSRALVTLAKSLKLKYGTEYFEGSFYGVKETSNALRKIGEILNIDHLKEKIECFVQKKEKEVEQALKFFKRFFKNKRVFIYSGGVKSWSMVMQLEELGFEVIGSGIRKSSTEDIEKLKRHFEGKQKILMEKGDGQLLLDILEKNKADLFIAGSRNLYVAMKGQIPYLDVNQERIKAYAGYEGMITLAGDIYHTMNSKVFKTVKNNPSFLRLI</sequence>
<evidence type="ECO:0000313" key="3">
    <source>
        <dbReference type="EMBL" id="ADR18589.1"/>
    </source>
</evidence>
<organism evidence="3 4">
    <name type="scientific">Calditerrivibrio nitroreducens (strain DSM 19672 / NBRC 101217 / Yu37-1)</name>
    <dbReference type="NCBI Taxonomy" id="768670"/>
    <lineage>
        <taxon>Bacteria</taxon>
        <taxon>Pseudomonadati</taxon>
        <taxon>Deferribacterota</taxon>
        <taxon>Deferribacteres</taxon>
        <taxon>Deferribacterales</taxon>
        <taxon>Calditerrivibrionaceae</taxon>
    </lineage>
</organism>
<evidence type="ECO:0000313" key="4">
    <source>
        <dbReference type="Proteomes" id="UP000007039"/>
    </source>
</evidence>
<reference evidence="3 4" key="2">
    <citation type="journal article" date="2011" name="Stand. Genomic Sci.">
        <title>Complete genome sequence of Calditerrivibrio nitroreducens type strain (Yu37-1).</title>
        <authorList>
            <person name="Pitluck S."/>
            <person name="Sikorski J."/>
            <person name="Zeytun A."/>
            <person name="Lapidus A."/>
            <person name="Nolan M."/>
            <person name="Lucas S."/>
            <person name="Hammon N."/>
            <person name="Deshpande S."/>
            <person name="Cheng J.F."/>
            <person name="Tapia R."/>
            <person name="Han C."/>
            <person name="Goodwin L."/>
            <person name="Liolios K."/>
            <person name="Pagani I."/>
            <person name="Ivanova N."/>
            <person name="Mavromatis K."/>
            <person name="Pati A."/>
            <person name="Chen A."/>
            <person name="Palaniappan K."/>
            <person name="Hauser L."/>
            <person name="Chang Y.J."/>
            <person name="Jeffries C.D."/>
            <person name="Detter J.C."/>
            <person name="Brambilla E."/>
            <person name="Djao O.D."/>
            <person name="Rohde M."/>
            <person name="Spring S."/>
            <person name="Goker M."/>
            <person name="Woyke T."/>
            <person name="Bristow J."/>
            <person name="Eisen J.A."/>
            <person name="Markowitz V."/>
            <person name="Hugenholtz P."/>
            <person name="Kyrpides N.C."/>
            <person name="Klenk H.P."/>
            <person name="Land M."/>
        </authorList>
    </citation>
    <scope>NUCLEOTIDE SEQUENCE [LARGE SCALE GENOMIC DNA]</scope>
    <source>
        <strain evidence="4">DSM 19672 / NBRC 101217 / Yu37-1</strain>
    </source>
</reference>
<reference key="1">
    <citation type="submission" date="2010-11" db="EMBL/GenBank/DDBJ databases">
        <title>The complete genome of chromosome of Calditerrivibrio nitroreducens DSM 19672.</title>
        <authorList>
            <consortium name="US DOE Joint Genome Institute (JGI-PGF)"/>
            <person name="Lucas S."/>
            <person name="Copeland A."/>
            <person name="Lapidus A."/>
            <person name="Bruce D."/>
            <person name="Goodwin L."/>
            <person name="Pitluck S."/>
            <person name="Kyrpides N."/>
            <person name="Mavromatis K."/>
            <person name="Ivanova N."/>
            <person name="Mikhailova N."/>
            <person name="Zeytun A."/>
            <person name="Brettin T."/>
            <person name="Detter J.C."/>
            <person name="Tapia R."/>
            <person name="Han C."/>
            <person name="Land M."/>
            <person name="Hauser L."/>
            <person name="Markowitz V."/>
            <person name="Cheng J.-F."/>
            <person name="Hugenholtz P."/>
            <person name="Woyke T."/>
            <person name="Wu D."/>
            <person name="Spring S."/>
            <person name="Schroeder M."/>
            <person name="Brambilla E."/>
            <person name="Klenk H.-P."/>
            <person name="Eisen J.A."/>
        </authorList>
    </citation>
    <scope>NUCLEOTIDE SEQUENCE [LARGE SCALE GENOMIC DNA]</scope>
    <source>
        <strain>DSM 19672</strain>
    </source>
</reference>
<dbReference type="OrthoDB" id="9767044at2"/>
<dbReference type="PANTHER" id="PTHR42956">
    <property type="entry name" value="NITROGENASE IRON-MOLYBDENUM COFACTOR BIOSYNTHESIS PROTEIN NIFE"/>
    <property type="match status" value="1"/>
</dbReference>
<gene>
    <name evidence="3" type="ordered locus">Calni_0678</name>
</gene>
<dbReference type="STRING" id="768670.Calni_0678"/>
<dbReference type="SUPFAM" id="SSF53807">
    <property type="entry name" value="Helical backbone' metal receptor"/>
    <property type="match status" value="1"/>
</dbReference>
<dbReference type="eggNOG" id="COG2710">
    <property type="taxonomic scope" value="Bacteria"/>
</dbReference>
<dbReference type="RefSeq" id="WP_013450802.1">
    <property type="nucleotide sequence ID" value="NC_014758.1"/>
</dbReference>
<dbReference type="HOGENOM" id="CLU_025876_1_1_0"/>
<dbReference type="GO" id="GO:0065003">
    <property type="term" value="P:protein-containing complex assembly"/>
    <property type="evidence" value="ECO:0007669"/>
    <property type="project" value="InterPro"/>
</dbReference>
<dbReference type="GO" id="GO:0016163">
    <property type="term" value="F:nitrogenase activity"/>
    <property type="evidence" value="ECO:0007669"/>
    <property type="project" value="UniProtKB-EC"/>
</dbReference>
<dbReference type="Proteomes" id="UP000007039">
    <property type="component" value="Chromosome"/>
</dbReference>
<dbReference type="Gene3D" id="3.40.50.1980">
    <property type="entry name" value="Nitrogenase molybdenum iron protein domain"/>
    <property type="match status" value="1"/>
</dbReference>
<name>E4TG39_CALNY</name>
<dbReference type="KEGG" id="cni:Calni_0678"/>